<dbReference type="InterPro" id="IPR040892">
    <property type="entry name" value="RPN1_N"/>
</dbReference>
<dbReference type="Proteomes" id="UP000247498">
    <property type="component" value="Unassembled WGS sequence"/>
</dbReference>
<dbReference type="InterPro" id="IPR041433">
    <property type="entry name" value="RPN1_C"/>
</dbReference>
<comment type="similarity">
    <text evidence="1 4">Belongs to the proteasome subunit S2 family.</text>
</comment>
<feature type="compositionally biased region" description="Basic and acidic residues" evidence="5">
    <location>
        <begin position="1"/>
        <end position="26"/>
    </location>
</feature>
<evidence type="ECO:0000259" key="7">
    <source>
        <dbReference type="Pfam" id="PF18051"/>
    </source>
</evidence>
<evidence type="ECO:0000313" key="9">
    <source>
        <dbReference type="Proteomes" id="UP000247498"/>
    </source>
</evidence>
<accession>A0A2V0NKY8</accession>
<organism evidence="8 9">
    <name type="scientific">Raphidocelis subcapitata</name>
    <dbReference type="NCBI Taxonomy" id="307507"/>
    <lineage>
        <taxon>Eukaryota</taxon>
        <taxon>Viridiplantae</taxon>
        <taxon>Chlorophyta</taxon>
        <taxon>core chlorophytes</taxon>
        <taxon>Chlorophyceae</taxon>
        <taxon>CS clade</taxon>
        <taxon>Sphaeropleales</taxon>
        <taxon>Selenastraceae</taxon>
        <taxon>Raphidocelis</taxon>
    </lineage>
</organism>
<evidence type="ECO:0000256" key="2">
    <source>
        <dbReference type="ARBA" id="ARBA00022737"/>
    </source>
</evidence>
<dbReference type="STRING" id="307507.A0A2V0NKY8"/>
<keyword evidence="3 4" id="KW-0647">Proteasome</keyword>
<gene>
    <name evidence="8" type="ORF">Rsub_00420</name>
</gene>
<feature type="domain" description="26S proteasome non-ATPase regulatory subunit RPN1 C-terminal" evidence="7">
    <location>
        <begin position="893"/>
        <end position="946"/>
    </location>
</feature>
<dbReference type="PANTHER" id="PTHR10943">
    <property type="entry name" value="26S PROTEASOME NON-ATPASE REGULATORY SUBUNIT"/>
    <property type="match status" value="1"/>
</dbReference>
<sequence length="951" mass="100301">MAVTKDQQKPAEAPKDGKPKPKKDAPTDPDAELSEEDLELKKNLELMVQRVADGDAGVQKAALTAICNEIQSSTSAMSAVPKPLKFLVPHVDALKAAFDAMPRAAPTRAALADVLSVLASTVAGKEGERLGLRYKLAGGLENLGQWGHEYLRHISGEVGEEFKVRQEAGEPVTDLMQLVDQIAPYHMSHNAEPEAVDLLLEVERLDMLEALCDDKNYGRTCLYLVSCCSYLPEPDDSAVLKVAHGIYTKMGKHHDALRVALRINDPEIIAATFAGCTDPLEKKQLAYLLARHGHTLDLEDGPAAVADDELRDALREIMSNSKLSEHFLALARDLDVMEPKVPEDVYKSHLIEGRQPQGPAVDSARQNLASTLVNAFVNAGFGTDKLVMPSSEGSGGENVHWIFKNKDHGKTAATASLGLISLWDVEGGLPAIDKYLYSTDQFVVAGALMAIGIVNCCVQNENDPAFALICDYVTNSDPGVRAGAVLGLGLAYAGTRREEVAELLVPLVLDTDVSMEISGFAALALGLVFASSCKEDLVEAILTALMSRGEAELSGPFAKYLVLGLGLLFLGKQETVEATAEIAKTLSERISRYCGVVLESLAYAGSGNVLKVQELLAICGEHGHDEEEDTKKDQGSGAAAAGGAAAPAAAAAAGAAGGAAAAAAAAGGGAAAAAASSSGGGSGEWRGAHQFPAVLGLALIAMGEPLGARMAQRMLEHLLQYGEPTCRRAVPLAIALLSPSDPDPSLLDTLSRLSHDADTEVAQNAVVALGIVGAGTNNARLAGMLRQLSSYYYKEPTLLYLVRTAQGLVHMGKGLMGLSPYHTERQLLSGVALAGLLAVVFSCEDAKATVAGKYPHLFFALAAAMKPRMLLTLDEEGALLPAQVRVGQAVDVVAQAGRPKTITGFQTHTTPVLMNAGERAELATEEYVPLTPLLEGVVVLRKNPDFMDVAE</sequence>
<dbReference type="InterPro" id="IPR002015">
    <property type="entry name" value="Proteasome/cyclosome_rpt"/>
</dbReference>
<dbReference type="InterPro" id="IPR016643">
    <property type="entry name" value="26S_Psome_Rpn1"/>
</dbReference>
<dbReference type="Pfam" id="PF18051">
    <property type="entry name" value="RPN1_C"/>
    <property type="match status" value="1"/>
</dbReference>
<comment type="subunit">
    <text evidence="4">Component of the 19S regulatory particle (RP/PA700) base subcomplex of the 26S proteasome. The 26S proteasome is composed of a core protease (CP), known as the 20S proteasome, capped at one or both ends by the 19S regulatory particle (RP/PA700). The RP/PA700 complex is composed of at least 17 different subunits in two subcomplexes, the base and the lid, which form the portions proximal and distal to the 20S proteolytic core, respectively.</text>
</comment>
<dbReference type="GO" id="GO:0043161">
    <property type="term" value="P:proteasome-mediated ubiquitin-dependent protein catabolic process"/>
    <property type="evidence" value="ECO:0007669"/>
    <property type="project" value="TreeGrafter"/>
</dbReference>
<dbReference type="PIRSF" id="PIRSF015965">
    <property type="entry name" value="26S_Psome_Rpn1"/>
    <property type="match status" value="1"/>
</dbReference>
<dbReference type="SUPFAM" id="SSF48371">
    <property type="entry name" value="ARM repeat"/>
    <property type="match status" value="1"/>
</dbReference>
<proteinExistence type="inferred from homology"/>
<dbReference type="GO" id="GO:0008540">
    <property type="term" value="C:proteasome regulatory particle, base subcomplex"/>
    <property type="evidence" value="ECO:0007669"/>
    <property type="project" value="UniProtKB-UniRule"/>
</dbReference>
<dbReference type="InParanoid" id="A0A2V0NKY8"/>
<dbReference type="FunCoup" id="A0A2V0NKY8">
    <property type="interactions" value="2552"/>
</dbReference>
<dbReference type="OrthoDB" id="10252509at2759"/>
<name>A0A2V0NKY8_9CHLO</name>
<dbReference type="Pfam" id="PF17781">
    <property type="entry name" value="RPN1_RPN2_N"/>
    <property type="match status" value="1"/>
</dbReference>
<evidence type="ECO:0000256" key="1">
    <source>
        <dbReference type="ARBA" id="ARBA00005460"/>
    </source>
</evidence>
<dbReference type="AlphaFoldDB" id="A0A2V0NKY8"/>
<dbReference type="Pfam" id="PF01851">
    <property type="entry name" value="PC_rep"/>
    <property type="match status" value="2"/>
</dbReference>
<evidence type="ECO:0000256" key="4">
    <source>
        <dbReference type="PIRNR" id="PIRNR015965"/>
    </source>
</evidence>
<dbReference type="Gene3D" id="1.25.10.10">
    <property type="entry name" value="Leucine-rich Repeat Variant"/>
    <property type="match status" value="1"/>
</dbReference>
<feature type="domain" description="RPN1 N-terminal" evidence="6">
    <location>
        <begin position="44"/>
        <end position="350"/>
    </location>
</feature>
<comment type="caution">
    <text evidence="8">The sequence shown here is derived from an EMBL/GenBank/DDBJ whole genome shotgun (WGS) entry which is preliminary data.</text>
</comment>
<dbReference type="InterPro" id="IPR016024">
    <property type="entry name" value="ARM-type_fold"/>
</dbReference>
<keyword evidence="2" id="KW-0677">Repeat</keyword>
<evidence type="ECO:0000259" key="6">
    <source>
        <dbReference type="Pfam" id="PF17781"/>
    </source>
</evidence>
<dbReference type="GO" id="GO:0034515">
    <property type="term" value="C:proteasome storage granule"/>
    <property type="evidence" value="ECO:0007669"/>
    <property type="project" value="TreeGrafter"/>
</dbReference>
<dbReference type="PANTHER" id="PTHR10943:SF1">
    <property type="entry name" value="26S PROTEASOME NON-ATPASE REGULATORY SUBUNIT 2"/>
    <property type="match status" value="1"/>
</dbReference>
<evidence type="ECO:0000256" key="3">
    <source>
        <dbReference type="ARBA" id="ARBA00022942"/>
    </source>
</evidence>
<protein>
    <recommendedName>
        <fullName evidence="4">26S proteasome non-ATPase regulatory subunit 2 homolog</fullName>
    </recommendedName>
</protein>
<dbReference type="GO" id="GO:0030234">
    <property type="term" value="F:enzyme regulator activity"/>
    <property type="evidence" value="ECO:0007669"/>
    <property type="project" value="UniProtKB-UniRule"/>
</dbReference>
<evidence type="ECO:0000256" key="5">
    <source>
        <dbReference type="SAM" id="MobiDB-lite"/>
    </source>
</evidence>
<dbReference type="InterPro" id="IPR011989">
    <property type="entry name" value="ARM-like"/>
</dbReference>
<reference evidence="8 9" key="1">
    <citation type="journal article" date="2018" name="Sci. Rep.">
        <title>Raphidocelis subcapitata (=Pseudokirchneriella subcapitata) provides an insight into genome evolution and environmental adaptations in the Sphaeropleales.</title>
        <authorList>
            <person name="Suzuki S."/>
            <person name="Yamaguchi H."/>
            <person name="Nakajima N."/>
            <person name="Kawachi M."/>
        </authorList>
    </citation>
    <scope>NUCLEOTIDE SEQUENCE [LARGE SCALE GENOMIC DNA]</scope>
    <source>
        <strain evidence="8 9">NIES-35</strain>
    </source>
</reference>
<evidence type="ECO:0000313" key="8">
    <source>
        <dbReference type="EMBL" id="GBF87709.1"/>
    </source>
</evidence>
<comment type="function">
    <text evidence="4">Acts as a regulatory subunit of the 26 proteasome which is involved in the ATP-dependent degradation of ubiquitinated proteins.</text>
</comment>
<feature type="region of interest" description="Disordered" evidence="5">
    <location>
        <begin position="1"/>
        <end position="35"/>
    </location>
</feature>
<dbReference type="EMBL" id="BDRX01000002">
    <property type="protein sequence ID" value="GBF87709.1"/>
    <property type="molecule type" value="Genomic_DNA"/>
</dbReference>
<dbReference type="GO" id="GO:0005634">
    <property type="term" value="C:nucleus"/>
    <property type="evidence" value="ECO:0007669"/>
    <property type="project" value="TreeGrafter"/>
</dbReference>
<dbReference type="GO" id="GO:0042176">
    <property type="term" value="P:regulation of protein catabolic process"/>
    <property type="evidence" value="ECO:0007669"/>
    <property type="project" value="InterPro"/>
</dbReference>
<keyword evidence="9" id="KW-1185">Reference proteome</keyword>